<dbReference type="EMBL" id="KY523104">
    <property type="protein sequence ID" value="QKU35442.1"/>
    <property type="molecule type" value="Genomic_DNA"/>
</dbReference>
<proteinExistence type="predicted"/>
<name>A0A6N1P002_9VIRU</name>
<sequence>MTHTLKDIWNEIVDVGYRTRSTRQNGLAAWQPYKAKYSNFNLEGYEKGIPMKNSFIDFSESLNYQYNDIKEHTDVILKFDGQILNNTTETHHFLIQHFRIPKLEKYNLSVLKTLQLAYNIGQLKAVFDKENVYTDELISLYHEKKLDDISTYISTDAQNRTIIEKNIQTGGLYYEKYLKYKKKYINLKNSLRY</sequence>
<organism evidence="1">
    <name type="scientific">Tupanvirus soda lake</name>
    <dbReference type="NCBI Taxonomy" id="2126985"/>
    <lineage>
        <taxon>Viruses</taxon>
        <taxon>Varidnaviria</taxon>
        <taxon>Bamfordvirae</taxon>
        <taxon>Nucleocytoviricota</taxon>
        <taxon>Megaviricetes</taxon>
        <taxon>Imitervirales</taxon>
        <taxon>Mimiviridae</taxon>
        <taxon>Megamimivirinae</taxon>
        <taxon>Tupanvirus</taxon>
        <taxon>Tupanvirus salinum</taxon>
    </lineage>
</organism>
<reference evidence="1" key="1">
    <citation type="submission" date="2017-01" db="EMBL/GenBank/DDBJ databases">
        <authorList>
            <person name="Assis F.L."/>
            <person name="Abrahao J.S."/>
            <person name="Silva L."/>
            <person name="Khalil J.B."/>
            <person name="Rodrigues R."/>
            <person name="Silva L.S."/>
            <person name="Arantes T."/>
            <person name="Boratto P."/>
            <person name="Andrade M."/>
            <person name="Kroon E.G."/>
            <person name="Ribeiro B."/>
            <person name="Bergier I."/>
            <person name="Seligmann H."/>
            <person name="Ghigo E."/>
            <person name="Colson P."/>
            <person name="Levasseur A."/>
            <person name="Raoult D."/>
            <person name="Scola B.L."/>
        </authorList>
    </citation>
    <scope>NUCLEOTIDE SEQUENCE</scope>
    <source>
        <strain evidence="1">Soda lake</strain>
    </source>
</reference>
<protein>
    <submittedName>
        <fullName evidence="1">Putative orfan</fullName>
    </submittedName>
</protein>
<dbReference type="RefSeq" id="YP_010782106.1">
    <property type="nucleotide sequence ID" value="NC_075039.1"/>
</dbReference>
<dbReference type="KEGG" id="vg:80518870"/>
<accession>A0A6N1P002</accession>
<reference evidence="1" key="2">
    <citation type="journal article" date="2018" name="Nat. Commun.">
        <title>Tailed giant Tupanvirus possesses the most complete translational apparatus of the known virosphere.</title>
        <authorList>
            <person name="Abrahao J."/>
            <person name="Silva L."/>
            <person name="Silva L.S."/>
            <person name="Khalil J.Y.B."/>
            <person name="Rodrigues R."/>
            <person name="Arantes T."/>
            <person name="Assis F."/>
            <person name="Boratto P."/>
            <person name="Andrade M."/>
            <person name="Kroon E.G."/>
            <person name="Ribeiro B."/>
            <person name="Bergier I."/>
            <person name="Seligmann H."/>
            <person name="Ghigo E."/>
            <person name="Colson P."/>
            <person name="Levasseur A."/>
            <person name="Kroemer G."/>
            <person name="Raoult D."/>
            <person name="La Scola B."/>
        </authorList>
    </citation>
    <scope>NUCLEOTIDE SEQUENCE [LARGE SCALE GENOMIC DNA]</scope>
    <source>
        <strain evidence="1">Soda lake</strain>
    </source>
</reference>
<evidence type="ECO:0000313" key="1">
    <source>
        <dbReference type="EMBL" id="QKU35442.1"/>
    </source>
</evidence>
<dbReference type="GeneID" id="80518870"/>